<name>A0A251X7Q2_9GAMM</name>
<dbReference type="Gene3D" id="3.20.19.10">
    <property type="entry name" value="Aconitase, domain 4"/>
    <property type="match status" value="1"/>
</dbReference>
<dbReference type="OrthoDB" id="9777465at2"/>
<evidence type="ECO:0000256" key="4">
    <source>
        <dbReference type="ARBA" id="ARBA00009869"/>
    </source>
</evidence>
<reference evidence="9 10" key="1">
    <citation type="submission" date="2016-12" db="EMBL/GenBank/DDBJ databases">
        <title>Thioflexothrix psekupsii D3 genome sequencing and assembly.</title>
        <authorList>
            <person name="Fomenkov A."/>
            <person name="Vincze T."/>
            <person name="Grabovich M."/>
            <person name="Anton B.P."/>
            <person name="Dubinina G."/>
            <person name="Orlova M."/>
            <person name="Belousova E."/>
            <person name="Roberts R.J."/>
        </authorList>
    </citation>
    <scope>NUCLEOTIDE SEQUENCE [LARGE SCALE GENOMIC DNA]</scope>
    <source>
        <strain evidence="9">D3</strain>
    </source>
</reference>
<comment type="function">
    <text evidence="2">Catalyzes the isomerization between 2-isopropylmalate and 3-isopropylmalate, via the formation of 2-isopropylmaleate.</text>
</comment>
<dbReference type="Pfam" id="PF00694">
    <property type="entry name" value="Aconitase_C"/>
    <property type="match status" value="1"/>
</dbReference>
<dbReference type="SUPFAM" id="SSF52016">
    <property type="entry name" value="LeuD/IlvD-like"/>
    <property type="match status" value="1"/>
</dbReference>
<evidence type="ECO:0000313" key="10">
    <source>
        <dbReference type="Proteomes" id="UP000194798"/>
    </source>
</evidence>
<comment type="catalytic activity">
    <reaction evidence="1">
        <text>(2R,3S)-3-isopropylmalate = (2S)-2-isopropylmalate</text>
        <dbReference type="Rhea" id="RHEA:32287"/>
        <dbReference type="ChEBI" id="CHEBI:1178"/>
        <dbReference type="ChEBI" id="CHEBI:35121"/>
        <dbReference type="EC" id="4.2.1.33"/>
    </reaction>
</comment>
<feature type="domain" description="Aconitase A/isopropylmalate dehydratase small subunit swivel" evidence="8">
    <location>
        <begin position="60"/>
        <end position="112"/>
    </location>
</feature>
<dbReference type="GO" id="GO:0003861">
    <property type="term" value="F:3-isopropylmalate dehydratase activity"/>
    <property type="evidence" value="ECO:0007669"/>
    <property type="project" value="UniProtKB-EC"/>
</dbReference>
<proteinExistence type="inferred from homology"/>
<dbReference type="EMBL" id="MSLT01000012">
    <property type="protein sequence ID" value="OUD13814.1"/>
    <property type="molecule type" value="Genomic_DNA"/>
</dbReference>
<comment type="subunit">
    <text evidence="5">Heterodimer of LeuC and LeuD.</text>
</comment>
<dbReference type="RefSeq" id="WP_086487595.1">
    <property type="nucleotide sequence ID" value="NZ_MSLT01000012.1"/>
</dbReference>
<dbReference type="InterPro" id="IPR015928">
    <property type="entry name" value="Aconitase/3IPM_dehydase_swvl"/>
</dbReference>
<dbReference type="InterPro" id="IPR050075">
    <property type="entry name" value="LeuD"/>
</dbReference>
<comment type="pathway">
    <text evidence="3">Amino-acid biosynthesis; L-leucine biosynthesis; L-leucine from 3-methyl-2-oxobutanoate: step 2/4.</text>
</comment>
<comment type="similarity">
    <text evidence="4">Belongs to the LeuD family. LeuD type 2 subfamily.</text>
</comment>
<dbReference type="EC" id="4.2.1.33" evidence="6"/>
<evidence type="ECO:0000256" key="7">
    <source>
        <dbReference type="ARBA" id="ARBA00023239"/>
    </source>
</evidence>
<comment type="caution">
    <text evidence="9">The sequence shown here is derived from an EMBL/GenBank/DDBJ whole genome shotgun (WGS) entry which is preliminary data.</text>
</comment>
<organism evidence="9 10">
    <name type="scientific">Thioflexithrix psekupsensis</name>
    <dbReference type="NCBI Taxonomy" id="1570016"/>
    <lineage>
        <taxon>Bacteria</taxon>
        <taxon>Pseudomonadati</taxon>
        <taxon>Pseudomonadota</taxon>
        <taxon>Gammaproteobacteria</taxon>
        <taxon>Thiotrichales</taxon>
        <taxon>Thioflexithrix</taxon>
    </lineage>
</organism>
<evidence type="ECO:0000256" key="1">
    <source>
        <dbReference type="ARBA" id="ARBA00000491"/>
    </source>
</evidence>
<evidence type="ECO:0000256" key="3">
    <source>
        <dbReference type="ARBA" id="ARBA00004729"/>
    </source>
</evidence>
<evidence type="ECO:0000256" key="2">
    <source>
        <dbReference type="ARBA" id="ARBA00002695"/>
    </source>
</evidence>
<keyword evidence="10" id="KW-1185">Reference proteome</keyword>
<evidence type="ECO:0000313" key="9">
    <source>
        <dbReference type="EMBL" id="OUD13814.1"/>
    </source>
</evidence>
<evidence type="ECO:0000259" key="8">
    <source>
        <dbReference type="Pfam" id="PF00694"/>
    </source>
</evidence>
<protein>
    <recommendedName>
        <fullName evidence="6">3-isopropylmalate dehydratase</fullName>
        <ecNumber evidence="6">4.2.1.33</ecNumber>
    </recommendedName>
</protein>
<dbReference type="PANTHER" id="PTHR43345">
    <property type="entry name" value="3-ISOPROPYLMALATE DEHYDRATASE SMALL SUBUNIT 2-RELATED-RELATED"/>
    <property type="match status" value="1"/>
</dbReference>
<dbReference type="CDD" id="cd01577">
    <property type="entry name" value="IPMI_Swivel"/>
    <property type="match status" value="1"/>
</dbReference>
<accession>A0A251X7Q2</accession>
<dbReference type="InterPro" id="IPR011827">
    <property type="entry name" value="LeuD_type2/HacB/DmdB"/>
</dbReference>
<evidence type="ECO:0000256" key="6">
    <source>
        <dbReference type="ARBA" id="ARBA00011998"/>
    </source>
</evidence>
<dbReference type="Proteomes" id="UP000194798">
    <property type="component" value="Unassembled WGS sequence"/>
</dbReference>
<evidence type="ECO:0000256" key="5">
    <source>
        <dbReference type="ARBA" id="ARBA00011271"/>
    </source>
</evidence>
<keyword evidence="7" id="KW-0456">Lyase</keyword>
<dbReference type="PANTHER" id="PTHR43345:SF2">
    <property type="entry name" value="3-ISOPROPYLMALATE DEHYDRATASE SMALL SUBUNIT 1"/>
    <property type="match status" value="1"/>
</dbReference>
<dbReference type="NCBIfam" id="TIGR02087">
    <property type="entry name" value="LEUD_arch"/>
    <property type="match status" value="1"/>
</dbReference>
<gene>
    <name evidence="9" type="ORF">TPSD3_05550</name>
</gene>
<dbReference type="AlphaFoldDB" id="A0A251X7Q2"/>
<sequence length="171" mass="18994">MQQLIQGKAFYCGDFVDTDVMSPGRFEPYEGRDHLASIALIDYRANPPFVDPQTRRSPFTVIFAGREFGCGSSRETAPQALAYAGAKVVIARSFARIFFRNCVNMGLLLPIIYDHPFDENIVGTEVTVDVPALTFRVGDQEFKFNDFGPLTDIIQAGGLTPYNKQHLHLGA</sequence>
<dbReference type="InterPro" id="IPR033940">
    <property type="entry name" value="IPMI_Swivel"/>
</dbReference>
<dbReference type="InterPro" id="IPR000573">
    <property type="entry name" value="AconitaseA/IPMdHydase_ssu_swvl"/>
</dbReference>